<protein>
    <recommendedName>
        <fullName evidence="8">Claudin</fullName>
    </recommendedName>
</protein>
<comment type="similarity">
    <text evidence="1 8">Belongs to the claudin family.</text>
</comment>
<feature type="transmembrane region" description="Helical" evidence="8">
    <location>
        <begin position="134"/>
        <end position="157"/>
    </location>
</feature>
<keyword evidence="6 8" id="KW-1133">Transmembrane helix</keyword>
<dbReference type="GO" id="GO:0005886">
    <property type="term" value="C:plasma membrane"/>
    <property type="evidence" value="ECO:0007669"/>
    <property type="project" value="UniProtKB-SubCell"/>
</dbReference>
<organism evidence="9 10">
    <name type="scientific">Channa argus</name>
    <name type="common">Northern snakehead</name>
    <name type="synonym">Ophicephalus argus</name>
    <dbReference type="NCBI Taxonomy" id="215402"/>
    <lineage>
        <taxon>Eukaryota</taxon>
        <taxon>Metazoa</taxon>
        <taxon>Chordata</taxon>
        <taxon>Craniata</taxon>
        <taxon>Vertebrata</taxon>
        <taxon>Euteleostomi</taxon>
        <taxon>Actinopterygii</taxon>
        <taxon>Neopterygii</taxon>
        <taxon>Teleostei</taxon>
        <taxon>Neoteleostei</taxon>
        <taxon>Acanthomorphata</taxon>
        <taxon>Anabantaria</taxon>
        <taxon>Anabantiformes</taxon>
        <taxon>Channoidei</taxon>
        <taxon>Channidae</taxon>
        <taxon>Channa</taxon>
    </lineage>
</organism>
<keyword evidence="2 8" id="KW-0796">Tight junction</keyword>
<dbReference type="PRINTS" id="PR01077">
    <property type="entry name" value="CLAUDIN"/>
</dbReference>
<dbReference type="InterPro" id="IPR017974">
    <property type="entry name" value="Claudin_CS"/>
</dbReference>
<keyword evidence="7 8" id="KW-0472">Membrane</keyword>
<dbReference type="Gene3D" id="1.20.140.150">
    <property type="match status" value="1"/>
</dbReference>
<dbReference type="GO" id="GO:0005923">
    <property type="term" value="C:bicellular tight junction"/>
    <property type="evidence" value="ECO:0007669"/>
    <property type="project" value="UniProtKB-SubCell"/>
</dbReference>
<gene>
    <name evidence="9" type="ORF">EXN66_Car010501</name>
</gene>
<keyword evidence="3 8" id="KW-1003">Cell membrane</keyword>
<evidence type="ECO:0000256" key="5">
    <source>
        <dbReference type="ARBA" id="ARBA00022949"/>
    </source>
</evidence>
<comment type="function">
    <text evidence="8">Claudins function as major constituents of the tight junction complexes that regulate the permeability of epithelia.</text>
</comment>
<evidence type="ECO:0000256" key="4">
    <source>
        <dbReference type="ARBA" id="ARBA00022692"/>
    </source>
</evidence>
<keyword evidence="4 8" id="KW-0812">Transmembrane</keyword>
<dbReference type="GO" id="GO:0005198">
    <property type="term" value="F:structural molecule activity"/>
    <property type="evidence" value="ECO:0007669"/>
    <property type="project" value="InterPro"/>
</dbReference>
<keyword evidence="5 8" id="KW-0965">Cell junction</keyword>
<evidence type="ECO:0000256" key="8">
    <source>
        <dbReference type="RuleBase" id="RU060637"/>
    </source>
</evidence>
<evidence type="ECO:0000256" key="3">
    <source>
        <dbReference type="ARBA" id="ARBA00022475"/>
    </source>
</evidence>
<dbReference type="PROSITE" id="PS01346">
    <property type="entry name" value="CLAUDIN"/>
    <property type="match status" value="1"/>
</dbReference>
<reference evidence="9 10" key="1">
    <citation type="submission" date="2019-02" db="EMBL/GenBank/DDBJ databases">
        <title>Opniocepnalus argus genome.</title>
        <authorList>
            <person name="Zhou C."/>
            <person name="Xiao S."/>
        </authorList>
    </citation>
    <scope>NUCLEOTIDE SEQUENCE [LARGE SCALE GENOMIC DNA]</scope>
    <source>
        <strain evidence="9">OARG1902GOOAL</strain>
        <tissue evidence="9">Muscle</tissue>
    </source>
</reference>
<evidence type="ECO:0000256" key="1">
    <source>
        <dbReference type="ARBA" id="ARBA00008295"/>
    </source>
</evidence>
<feature type="transmembrane region" description="Helical" evidence="8">
    <location>
        <begin position="20"/>
        <end position="41"/>
    </location>
</feature>
<dbReference type="InterPro" id="IPR004031">
    <property type="entry name" value="PMP22/EMP/MP20/Claudin"/>
</dbReference>
<comment type="subcellular location">
    <subcellularLocation>
        <location evidence="8">Cell junction</location>
        <location evidence="8">Tight junction</location>
    </subcellularLocation>
    <subcellularLocation>
        <location evidence="8">Cell membrane</location>
        <topology evidence="8">Multi-pass membrane protein</topology>
    </subcellularLocation>
</comment>
<name>A0A6G1PX21_CHAAH</name>
<dbReference type="PANTHER" id="PTHR12002">
    <property type="entry name" value="CLAUDIN"/>
    <property type="match status" value="1"/>
</dbReference>
<keyword evidence="10" id="KW-1185">Reference proteome</keyword>
<reference evidence="10" key="2">
    <citation type="submission" date="2019-02" db="EMBL/GenBank/DDBJ databases">
        <title>Opniocepnalus argus Var Kimnra genome.</title>
        <authorList>
            <person name="Zhou C."/>
            <person name="Xiao S."/>
        </authorList>
    </citation>
    <scope>NUCLEOTIDE SEQUENCE [LARGE SCALE GENOMIC DNA]</scope>
</reference>
<dbReference type="Pfam" id="PF00822">
    <property type="entry name" value="PMP22_Claudin"/>
    <property type="match status" value="1"/>
</dbReference>
<evidence type="ECO:0000313" key="9">
    <source>
        <dbReference type="EMBL" id="KAF3694825.1"/>
    </source>
</evidence>
<dbReference type="AlphaFoldDB" id="A0A6G1PX21"/>
<feature type="transmembrane region" description="Helical" evidence="8">
    <location>
        <begin position="177"/>
        <end position="203"/>
    </location>
</feature>
<evidence type="ECO:0000256" key="2">
    <source>
        <dbReference type="ARBA" id="ARBA00022427"/>
    </source>
</evidence>
<dbReference type="EMBL" id="CM015721">
    <property type="protein sequence ID" value="KAF3694825.1"/>
    <property type="molecule type" value="Genomic_DNA"/>
</dbReference>
<evidence type="ECO:0000256" key="6">
    <source>
        <dbReference type="ARBA" id="ARBA00022989"/>
    </source>
</evidence>
<evidence type="ECO:0000313" key="10">
    <source>
        <dbReference type="Proteomes" id="UP000503349"/>
    </source>
</evidence>
<dbReference type="Proteomes" id="UP000503349">
    <property type="component" value="Chromosome 10"/>
</dbReference>
<feature type="transmembrane region" description="Helical" evidence="8">
    <location>
        <begin position="99"/>
        <end position="122"/>
    </location>
</feature>
<sequence length="243" mass="26997">MFALLPKYSGGTSDMRKRLVQIFGFLISTIGWVLVLCTLAMDYWRITQLGGQGGSFVIKVLWYWSNLWKDCSTDSTSVSNCKDFPTFWSVTPFIHGVRGLLMCGLIFGFVGAVLCFVGMECTYIGGTNKTKDKLLLAGAVFHFAGGVSDITAYSLYTSRIIRTNFGTVVPGVLQYNVGVPIFLGLVGSFFIILGAVLYAVTVFKVVCPERRHIYGPSLKKKNAVHWILQTLQTLWVLYGLRKI</sequence>
<dbReference type="InterPro" id="IPR006187">
    <property type="entry name" value="Claudin"/>
</dbReference>
<evidence type="ECO:0000256" key="7">
    <source>
        <dbReference type="ARBA" id="ARBA00023136"/>
    </source>
</evidence>
<accession>A0A6G1PX21</accession>
<proteinExistence type="inferred from homology"/>